<name>A0A0B2BT43_9ACTN</name>
<dbReference type="SUPFAM" id="SSF88874">
    <property type="entry name" value="Receptor-binding domain of short tail fibre protein gp12"/>
    <property type="match status" value="1"/>
</dbReference>
<evidence type="ECO:0000313" key="2">
    <source>
        <dbReference type="EMBL" id="PJJ48295.1"/>
    </source>
</evidence>
<reference evidence="2 3" key="1">
    <citation type="submission" date="2017-11" db="EMBL/GenBank/DDBJ databases">
        <title>Genomic Encyclopedia of Archaeal and Bacterial Type Strains, Phase II (KMG-II): From Individual Species to Whole Genera.</title>
        <authorList>
            <person name="Goeker M."/>
        </authorList>
    </citation>
    <scope>NUCLEOTIDE SEQUENCE [LARGE SCALE GENOMIC DNA]</scope>
    <source>
        <strain evidence="2 3">DSM 27763</strain>
    </source>
</reference>
<dbReference type="InterPro" id="IPR011083">
    <property type="entry name" value="Phage_tail_collar_dom"/>
</dbReference>
<dbReference type="AlphaFoldDB" id="A0A0B2BT43"/>
<organism evidence="2 3">
    <name type="scientific">Mumia flava</name>
    <dbReference type="NCBI Taxonomy" id="1348852"/>
    <lineage>
        <taxon>Bacteria</taxon>
        <taxon>Bacillati</taxon>
        <taxon>Actinomycetota</taxon>
        <taxon>Actinomycetes</taxon>
        <taxon>Propionibacteriales</taxon>
        <taxon>Nocardioidaceae</taxon>
        <taxon>Mumia</taxon>
    </lineage>
</organism>
<feature type="domain" description="Phage tail collar" evidence="1">
    <location>
        <begin position="556"/>
        <end position="605"/>
    </location>
</feature>
<dbReference type="Gene3D" id="3.90.1340.10">
    <property type="entry name" value="Phage tail collar domain"/>
    <property type="match status" value="1"/>
</dbReference>
<dbReference type="RefSeq" id="WP_039342029.1">
    <property type="nucleotide sequence ID" value="NZ_PGEZ01000003.1"/>
</dbReference>
<dbReference type="Pfam" id="PF07484">
    <property type="entry name" value="Collar"/>
    <property type="match status" value="1"/>
</dbReference>
<sequence length="687" mass="72813">MAQEFKTVDVLRLEVAYDPGWPVNLAVNPGGDLGVGAWGWIPAGAGSLKASDVLGPVVLRYSTGGEGSEPDFFYTEPMQVLAGQYAAASWNLQNISSSTYYRASLEWLDSSLTVLSASTPTGYLSAETVTTYGSHLAPAGTTAFRLRFDISTNTGTPLPSGRVFDVNEVVAAVADTAGELADLSDLDPVPYVDVLGPTHDIKVTREALNTGTLTATILDASLDPSTADTIRPGRHCRLVGLFGDGSWRPFFTGKVASANVTYEYKRSGVPDPKRARIELTAVDNLATLANTKRTEGVATIDELPHVLQGCGVPWNCNGNVNNFTPTAIVALNENASAVDQVAITRDTNLGYAWVDHAGVFQVHDADDMSPIWLTVGPGDYTDLDLSYNTEDCVNEVNLTFLRHNPSTGETEEVAYGPYRDEASIATWGVRSATYTVQGIAEETADLADYADAILTANSTPAVRVNSITRTLTTDTHVASATNSSYWDLYGGLGVVVGEEDPVHLRITAIEHTITPEKWLVRYSLTQPTTVAAPTFTPSPQTGAGGKTIGQLLRPVGEVTMWFGASADVPAGWLLCDGSAFSGTDYPDLEDLLGGTTLPNFTDRFPIGAGTKALGTSGGNNTVTLTQGNLPSVPIRHTSNTEQTGAGIRVTNIGDLTGGGGSAATLGSSNPVNVLNPWRALWFIIRAR</sequence>
<dbReference type="Proteomes" id="UP000230842">
    <property type="component" value="Unassembled WGS sequence"/>
</dbReference>
<dbReference type="EMBL" id="PGEZ01000003">
    <property type="protein sequence ID" value="PJJ48295.1"/>
    <property type="molecule type" value="Genomic_DNA"/>
</dbReference>
<evidence type="ECO:0000313" key="3">
    <source>
        <dbReference type="Proteomes" id="UP000230842"/>
    </source>
</evidence>
<comment type="caution">
    <text evidence="2">The sequence shown here is derived from an EMBL/GenBank/DDBJ whole genome shotgun (WGS) entry which is preliminary data.</text>
</comment>
<accession>A0A0B2BT43</accession>
<evidence type="ECO:0000259" key="1">
    <source>
        <dbReference type="Pfam" id="PF07484"/>
    </source>
</evidence>
<dbReference type="OrthoDB" id="3788488at2"/>
<protein>
    <submittedName>
        <fullName evidence="2">Microcystin-dependent protein</fullName>
    </submittedName>
</protein>
<proteinExistence type="predicted"/>
<dbReference type="CDD" id="cd22641">
    <property type="entry name" value="C24-like"/>
    <property type="match status" value="1"/>
</dbReference>
<gene>
    <name evidence="2" type="ORF">CLV56_4000</name>
</gene>
<keyword evidence="3" id="KW-1185">Reference proteome</keyword>
<dbReference type="InterPro" id="IPR037053">
    <property type="entry name" value="Phage_tail_collar_dom_sf"/>
</dbReference>